<evidence type="ECO:0000256" key="2">
    <source>
        <dbReference type="SAM" id="MobiDB-lite"/>
    </source>
</evidence>
<dbReference type="Proteomes" id="UP000189004">
    <property type="component" value="Unassembled WGS sequence"/>
</dbReference>
<dbReference type="STRING" id="501010.NOSIN_10120"/>
<gene>
    <name evidence="4" type="ORF">NOSIN_10120</name>
</gene>
<evidence type="ECO:0000313" key="4">
    <source>
        <dbReference type="EMBL" id="OOC54117.1"/>
    </source>
</evidence>
<feature type="region of interest" description="Disordered" evidence="2">
    <location>
        <begin position="453"/>
        <end position="480"/>
    </location>
</feature>
<comment type="caution">
    <text evidence="4">The sequence shown here is derived from an EMBL/GenBank/DDBJ whole genome shotgun (WGS) entry which is preliminary data.</text>
</comment>
<dbReference type="PANTHER" id="PTHR43794">
    <property type="entry name" value="AMINOHYDROLASE SSNA-RELATED"/>
    <property type="match status" value="1"/>
</dbReference>
<dbReference type="InterPro" id="IPR050287">
    <property type="entry name" value="MTA/SAH_deaminase"/>
</dbReference>
<dbReference type="InterPro" id="IPR011059">
    <property type="entry name" value="Metal-dep_hydrolase_composite"/>
</dbReference>
<dbReference type="GO" id="GO:0016810">
    <property type="term" value="F:hydrolase activity, acting on carbon-nitrogen (but not peptide) bonds"/>
    <property type="evidence" value="ECO:0007669"/>
    <property type="project" value="InterPro"/>
</dbReference>
<dbReference type="Gene3D" id="2.30.40.10">
    <property type="entry name" value="Urease, subunit C, domain 1"/>
    <property type="match status" value="1"/>
</dbReference>
<dbReference type="InterPro" id="IPR006680">
    <property type="entry name" value="Amidohydro-rel"/>
</dbReference>
<dbReference type="SUPFAM" id="SSF51556">
    <property type="entry name" value="Metallo-dependent hydrolases"/>
    <property type="match status" value="1"/>
</dbReference>
<accession>A0A1V3BZX9</accession>
<dbReference type="EMBL" id="MCOK01000001">
    <property type="protein sequence ID" value="OOC54117.1"/>
    <property type="molecule type" value="Genomic_DNA"/>
</dbReference>
<feature type="compositionally biased region" description="Basic and acidic residues" evidence="2">
    <location>
        <begin position="471"/>
        <end position="480"/>
    </location>
</feature>
<feature type="domain" description="Amidohydrolase-related" evidence="3">
    <location>
        <begin position="64"/>
        <end position="415"/>
    </location>
</feature>
<dbReference type="PANTHER" id="PTHR43794:SF11">
    <property type="entry name" value="AMIDOHYDROLASE-RELATED DOMAIN-CONTAINING PROTEIN"/>
    <property type="match status" value="1"/>
</dbReference>
<evidence type="ECO:0000256" key="1">
    <source>
        <dbReference type="ARBA" id="ARBA00022801"/>
    </source>
</evidence>
<evidence type="ECO:0000259" key="3">
    <source>
        <dbReference type="Pfam" id="PF01979"/>
    </source>
</evidence>
<evidence type="ECO:0000313" key="5">
    <source>
        <dbReference type="Proteomes" id="UP000189004"/>
    </source>
</evidence>
<sequence>MHEPSDFPPGRPVVLRGGTVLPMDDARTVLSDTDVLVVDDRVAAVGRDLAVPEGTAEIDAAGGVVMPGMIDTHRHMWQTAMRGYGADWTLTQYFVWYYLEHGRHFRPADVHAGNTLAAVEALEAGVTTVVDWSHGLQTPEHADAAAEALRSVPGRHVLAYGNIQQAPAEWATAPEFRSFVERHRGGDLLDVQIAFDVTGDPEFPERPAFEAARDLGLAVTTHAGVWGATGDDGVRLMYEHGFMGPETVYVHAASLSRDSYQRIAATGGSVSVSTESEQSAGQGYPPTWELRAHGIPVSLSMDSSVWWSGDLFSAMRTTLGADRCREHMEAQRSGDTVTHSALRADQVVGWATRGGAAALNRDDLGRVAPGCKADLVLIRNDASPVSFPLLNPYGHVAFQAQRGDVHTVLVDGRVVKHEHRLVGVDLASVRRSVEGTVEHLRTAVGEQEWAAGMNPDVPESKVLDNPYTYTDYRDAGTHGR</sequence>
<protein>
    <submittedName>
        <fullName evidence="4">Amidohydrolase</fullName>
    </submittedName>
</protein>
<proteinExistence type="predicted"/>
<reference evidence="5" key="1">
    <citation type="submission" date="2016-08" db="EMBL/GenBank/DDBJ databases">
        <authorList>
            <person name="Tokovenko B."/>
            <person name="Kalinowski J."/>
        </authorList>
    </citation>
    <scope>NUCLEOTIDE SEQUENCE [LARGE SCALE GENOMIC DNA]</scope>
    <source>
        <strain evidence="5">UTMC102</strain>
    </source>
</reference>
<dbReference type="SUPFAM" id="SSF51338">
    <property type="entry name" value="Composite domain of metallo-dependent hydrolases"/>
    <property type="match status" value="1"/>
</dbReference>
<dbReference type="RefSeq" id="WP_077690511.1">
    <property type="nucleotide sequence ID" value="NZ_MCOK01000001.1"/>
</dbReference>
<dbReference type="Pfam" id="PF01979">
    <property type="entry name" value="Amidohydro_1"/>
    <property type="match status" value="1"/>
</dbReference>
<dbReference type="Gene3D" id="3.20.20.140">
    <property type="entry name" value="Metal-dependent hydrolases"/>
    <property type="match status" value="1"/>
</dbReference>
<keyword evidence="1 4" id="KW-0378">Hydrolase</keyword>
<organism evidence="4 5">
    <name type="scientific">Nocardiopsis sinuspersici</name>
    <dbReference type="NCBI Taxonomy" id="501010"/>
    <lineage>
        <taxon>Bacteria</taxon>
        <taxon>Bacillati</taxon>
        <taxon>Actinomycetota</taxon>
        <taxon>Actinomycetes</taxon>
        <taxon>Streptosporangiales</taxon>
        <taxon>Nocardiopsidaceae</taxon>
        <taxon>Nocardiopsis</taxon>
    </lineage>
</organism>
<name>A0A1V3BZX9_9ACTN</name>
<dbReference type="OrthoDB" id="3189065at2"/>
<dbReference type="InterPro" id="IPR032466">
    <property type="entry name" value="Metal_Hydrolase"/>
</dbReference>
<dbReference type="AlphaFoldDB" id="A0A1V3BZX9"/>
<keyword evidence="5" id="KW-1185">Reference proteome</keyword>